<keyword evidence="3" id="KW-1185">Reference proteome</keyword>
<feature type="domain" description="AB hydrolase-1" evidence="1">
    <location>
        <begin position="4"/>
        <end position="97"/>
    </location>
</feature>
<dbReference type="InterPro" id="IPR029058">
    <property type="entry name" value="AB_hydrolase_fold"/>
</dbReference>
<dbReference type="RefSeq" id="WP_284722758.1">
    <property type="nucleotide sequence ID" value="NZ_BSND01000004.1"/>
</dbReference>
<dbReference type="Proteomes" id="UP001161423">
    <property type="component" value="Unassembled WGS sequence"/>
</dbReference>
<reference evidence="2" key="1">
    <citation type="journal article" date="2014" name="Int. J. Syst. Evol. Microbiol.">
        <title>Complete genome of a new Firmicutes species belonging to the dominant human colonic microbiota ('Ruminococcus bicirculans') reveals two chromosomes and a selective capacity to utilize plant glucans.</title>
        <authorList>
            <consortium name="NISC Comparative Sequencing Program"/>
            <person name="Wegmann U."/>
            <person name="Louis P."/>
            <person name="Goesmann A."/>
            <person name="Henrissat B."/>
            <person name="Duncan S.H."/>
            <person name="Flint H.J."/>
        </authorList>
    </citation>
    <scope>NUCLEOTIDE SEQUENCE</scope>
    <source>
        <strain evidence="2">NBRC 102424</strain>
    </source>
</reference>
<organism evidence="2 3">
    <name type="scientific">Methylophaga thalassica</name>
    <dbReference type="NCBI Taxonomy" id="40223"/>
    <lineage>
        <taxon>Bacteria</taxon>
        <taxon>Pseudomonadati</taxon>
        <taxon>Pseudomonadota</taxon>
        <taxon>Gammaproteobacteria</taxon>
        <taxon>Thiotrichales</taxon>
        <taxon>Piscirickettsiaceae</taxon>
        <taxon>Methylophaga</taxon>
    </lineage>
</organism>
<proteinExistence type="predicted"/>
<dbReference type="PANTHER" id="PTHR37946">
    <property type="entry name" value="SLL1969 PROTEIN"/>
    <property type="match status" value="1"/>
</dbReference>
<dbReference type="Gene3D" id="3.40.50.1820">
    <property type="entry name" value="alpha/beta hydrolase"/>
    <property type="match status" value="1"/>
</dbReference>
<evidence type="ECO:0000313" key="2">
    <source>
        <dbReference type="EMBL" id="GLP99342.1"/>
    </source>
</evidence>
<sequence length="207" mass="23172">MIQVLFVHGMGRSPLSAWPLLRQLRKQGIKTSTFSYFVSSQSSELIQFRLAKRIRDIANQGEYVLIGHSLGGVLIRSALANMDDKVRLPERLFLLGSPVRTSRLAMFFQRYWLFRLLTKDCGKLLATSERMQAIPASYCPTTAVVGVKGINGKNSPFKSELNDAVVSLSEVSADWMTEQIQLPVMHSFLPSSRQVSNLIIKKLGLLS</sequence>
<gene>
    <name evidence="2" type="ORF">GCM10007891_11960</name>
</gene>
<name>A0ABQ5TV85_9GAMM</name>
<reference evidence="2" key="2">
    <citation type="submission" date="2023-01" db="EMBL/GenBank/DDBJ databases">
        <title>Draft genome sequence of Methylophaga thalassica strain NBRC 102424.</title>
        <authorList>
            <person name="Sun Q."/>
            <person name="Mori K."/>
        </authorList>
    </citation>
    <scope>NUCLEOTIDE SEQUENCE</scope>
    <source>
        <strain evidence="2">NBRC 102424</strain>
    </source>
</reference>
<dbReference type="Pfam" id="PF00561">
    <property type="entry name" value="Abhydrolase_1"/>
    <property type="match status" value="1"/>
</dbReference>
<protein>
    <recommendedName>
        <fullName evidence="1">AB hydrolase-1 domain-containing protein</fullName>
    </recommendedName>
</protein>
<dbReference type="EMBL" id="BSND01000004">
    <property type="protein sequence ID" value="GLP99342.1"/>
    <property type="molecule type" value="Genomic_DNA"/>
</dbReference>
<dbReference type="PANTHER" id="PTHR37946:SF1">
    <property type="entry name" value="SLL1969 PROTEIN"/>
    <property type="match status" value="1"/>
</dbReference>
<evidence type="ECO:0000313" key="3">
    <source>
        <dbReference type="Proteomes" id="UP001161423"/>
    </source>
</evidence>
<dbReference type="InterPro" id="IPR000073">
    <property type="entry name" value="AB_hydrolase_1"/>
</dbReference>
<comment type="caution">
    <text evidence="2">The sequence shown here is derived from an EMBL/GenBank/DDBJ whole genome shotgun (WGS) entry which is preliminary data.</text>
</comment>
<dbReference type="SUPFAM" id="SSF53474">
    <property type="entry name" value="alpha/beta-Hydrolases"/>
    <property type="match status" value="1"/>
</dbReference>
<evidence type="ECO:0000259" key="1">
    <source>
        <dbReference type="Pfam" id="PF00561"/>
    </source>
</evidence>
<accession>A0ABQ5TV85</accession>